<keyword evidence="4" id="KW-1185">Reference proteome</keyword>
<comment type="caution">
    <text evidence="3">The sequence shown here is derived from an EMBL/GenBank/DDBJ whole genome shotgun (WGS) entry which is preliminary data.</text>
</comment>
<dbReference type="GO" id="GO:0046872">
    <property type="term" value="F:metal ion binding"/>
    <property type="evidence" value="ECO:0007669"/>
    <property type="project" value="InterPro"/>
</dbReference>
<evidence type="ECO:0000256" key="1">
    <source>
        <dbReference type="SAM" id="SignalP"/>
    </source>
</evidence>
<dbReference type="EMBL" id="RQTJ01000001">
    <property type="protein sequence ID" value="RRA97045.1"/>
    <property type="molecule type" value="Genomic_DNA"/>
</dbReference>
<dbReference type="RefSeq" id="WP_124897974.1">
    <property type="nucleotide sequence ID" value="NZ_RQTJ01000001.1"/>
</dbReference>
<dbReference type="Proteomes" id="UP000268372">
    <property type="component" value="Unassembled WGS sequence"/>
</dbReference>
<reference evidence="3 4" key="1">
    <citation type="submission" date="2018-11" db="EMBL/GenBank/DDBJ databases">
        <title>Flavobacterium sp. nov., YIM 102796 draft genome.</title>
        <authorList>
            <person name="Li G."/>
            <person name="Jiang Y."/>
        </authorList>
    </citation>
    <scope>NUCLEOTIDE SEQUENCE [LARGE SCALE GENOMIC DNA]</scope>
    <source>
        <strain evidence="3 4">YIM 102796</strain>
    </source>
</reference>
<feature type="chain" id="PRO_5018142232" evidence="1">
    <location>
        <begin position="23"/>
        <end position="124"/>
    </location>
</feature>
<evidence type="ECO:0000313" key="4">
    <source>
        <dbReference type="Proteomes" id="UP000268372"/>
    </source>
</evidence>
<dbReference type="AlphaFoldDB" id="A0A3P1B7K2"/>
<gene>
    <name evidence="3" type="ORF">EG242_00530</name>
</gene>
<proteinExistence type="predicted"/>
<accession>A0A3P1B7K2</accession>
<name>A0A3P1B7K2_9FLAO</name>
<protein>
    <submittedName>
        <fullName evidence="3">Heavy-metal-associated domain-containing protein</fullName>
    </submittedName>
</protein>
<sequence>MNFIKLFVVALLLTATTQIAFAQTSCCKGSDNNSQCTTTGSTDSIKTASVKVKGVTCSMDVKMISSNVEKLNGVNSCKSGKQGTTTTFDVKFNPALVTEKEIFAVIESTGSCENPKEKPYKVKQ</sequence>
<organism evidence="3 4">
    <name type="scientific">Paenimyroides viscosum</name>
    <dbReference type="NCBI Taxonomy" id="2488729"/>
    <lineage>
        <taxon>Bacteria</taxon>
        <taxon>Pseudomonadati</taxon>
        <taxon>Bacteroidota</taxon>
        <taxon>Flavobacteriia</taxon>
        <taxon>Flavobacteriales</taxon>
        <taxon>Flavobacteriaceae</taxon>
        <taxon>Paenimyroides</taxon>
    </lineage>
</organism>
<feature type="signal peptide" evidence="1">
    <location>
        <begin position="1"/>
        <end position="22"/>
    </location>
</feature>
<dbReference type="PROSITE" id="PS50846">
    <property type="entry name" value="HMA_2"/>
    <property type="match status" value="1"/>
</dbReference>
<dbReference type="CDD" id="cd00371">
    <property type="entry name" value="HMA"/>
    <property type="match status" value="1"/>
</dbReference>
<feature type="domain" description="HMA" evidence="2">
    <location>
        <begin position="46"/>
        <end position="114"/>
    </location>
</feature>
<evidence type="ECO:0000313" key="3">
    <source>
        <dbReference type="EMBL" id="RRA97045.1"/>
    </source>
</evidence>
<evidence type="ECO:0000259" key="2">
    <source>
        <dbReference type="PROSITE" id="PS50846"/>
    </source>
</evidence>
<dbReference type="Gene3D" id="3.30.70.100">
    <property type="match status" value="1"/>
</dbReference>
<dbReference type="InterPro" id="IPR006121">
    <property type="entry name" value="HMA_dom"/>
</dbReference>
<dbReference type="InterPro" id="IPR036163">
    <property type="entry name" value="HMA_dom_sf"/>
</dbReference>
<dbReference type="OrthoDB" id="1366097at2"/>
<dbReference type="SUPFAM" id="SSF55008">
    <property type="entry name" value="HMA, heavy metal-associated domain"/>
    <property type="match status" value="1"/>
</dbReference>
<keyword evidence="1" id="KW-0732">Signal</keyword>